<evidence type="ECO:0000259" key="1">
    <source>
        <dbReference type="Pfam" id="PF01890"/>
    </source>
</evidence>
<organism evidence="4 5">
    <name type="scientific">Acetobacterium wieringae</name>
    <dbReference type="NCBI Taxonomy" id="52694"/>
    <lineage>
        <taxon>Bacteria</taxon>
        <taxon>Bacillati</taxon>
        <taxon>Bacillota</taxon>
        <taxon>Clostridia</taxon>
        <taxon>Eubacteriales</taxon>
        <taxon>Eubacteriaceae</taxon>
        <taxon>Acetobacterium</taxon>
    </lineage>
</organism>
<reference evidence="4 5" key="1">
    <citation type="submission" date="2015-09" db="EMBL/GenBank/DDBJ databases">
        <title>Genome sequence of Acetobacterium wieringae DSM 1911.</title>
        <authorList>
            <person name="Poehlein A."/>
            <person name="Bengelsdorf F.R."/>
            <person name="Schiel-Bengelsdorf B."/>
            <person name="Duerre P."/>
            <person name="Daniel R."/>
        </authorList>
    </citation>
    <scope>NUCLEOTIDE SEQUENCE [LARGE SCALE GENOMIC DNA]</scope>
    <source>
        <strain evidence="4 5">DSM 1911</strain>
    </source>
</reference>
<sequence length="367" mass="39429">MIPALPTNTVKGLNKTVKTEKWAIVTLSKDGMVLANRLAKHLDDRECQIYTKEKYANETTKIITTDITTFMGSIIGEYQIICCIMATGIVVRAIAPHLAHKSSDPGILVMDTNGEFVISLLSGHLGGANDAARLVAKRLSAQAVITTGTDVKGTMAVDVLAQKIHCTIDNFTDAKDVTALILNGDPIALVNSENCDLDAVVLPQNIKTVVDLTTINQYAGAIITTLDTQKIDLPIPSVKLVPKKLVLGVGCRRDTPGERIIQAITETLAALNLSEKGIKSLATIGLKADEPGIIEACSFFAAKKVIIPNEMVQMVQSRFEASDFVFKTTGLYAVSEPCGFVASGFGKCLLEKQKLGGITLSVWRDEN</sequence>
<dbReference type="PANTHER" id="PTHR37477:SF1">
    <property type="entry name" value="COBALT-PRECORRIN-5A HYDROLASE"/>
    <property type="match status" value="1"/>
</dbReference>
<dbReference type="EMBL" id="LKEU01000010">
    <property type="protein sequence ID" value="OFV72261.1"/>
    <property type="molecule type" value="Genomic_DNA"/>
</dbReference>
<dbReference type="Proteomes" id="UP000176244">
    <property type="component" value="Unassembled WGS sequence"/>
</dbReference>
<dbReference type="InterPro" id="IPR002750">
    <property type="entry name" value="CobE/GbiG_C"/>
</dbReference>
<feature type="domain" description="CobE/GbiG C-terminal" evidence="1">
    <location>
        <begin position="245"/>
        <end position="362"/>
    </location>
</feature>
<evidence type="ECO:0000259" key="2">
    <source>
        <dbReference type="Pfam" id="PF11760"/>
    </source>
</evidence>
<dbReference type="InterPro" id="IPR021745">
    <property type="entry name" value="CbiG_mid"/>
</dbReference>
<evidence type="ECO:0000313" key="4">
    <source>
        <dbReference type="EMBL" id="OFV72261.1"/>
    </source>
</evidence>
<name>A0A1F2PNF4_9FIRM</name>
<feature type="domain" description="Cobalamin synthesis G N-terminal" evidence="2">
    <location>
        <begin position="71"/>
        <end position="150"/>
    </location>
</feature>
<dbReference type="InterPro" id="IPR052553">
    <property type="entry name" value="CbiG_hydrolase"/>
</dbReference>
<dbReference type="PANTHER" id="PTHR37477">
    <property type="entry name" value="COBALT-PRECORRIN-5A HYDROLASE"/>
    <property type="match status" value="1"/>
</dbReference>
<dbReference type="InterPro" id="IPR021744">
    <property type="entry name" value="CbiG_N"/>
</dbReference>
<dbReference type="AlphaFoldDB" id="A0A1F2PNF4"/>
<feature type="domain" description="Cobalamin biosynthesis central region" evidence="3">
    <location>
        <begin position="156"/>
        <end position="206"/>
    </location>
</feature>
<evidence type="ECO:0000259" key="3">
    <source>
        <dbReference type="Pfam" id="PF11761"/>
    </source>
</evidence>
<dbReference type="Gene3D" id="3.40.50.11220">
    <property type="match status" value="1"/>
</dbReference>
<dbReference type="Pfam" id="PF11760">
    <property type="entry name" value="CbiG_N"/>
    <property type="match status" value="1"/>
</dbReference>
<dbReference type="Gene3D" id="3.30.420.180">
    <property type="entry name" value="CobE/GbiG C-terminal domain"/>
    <property type="match status" value="1"/>
</dbReference>
<gene>
    <name evidence="4" type="ORF">ACWI_01720</name>
</gene>
<accession>A0A1F2PNF4</accession>
<dbReference type="SUPFAM" id="SSF159672">
    <property type="entry name" value="CbiG N-terminal domain-like"/>
    <property type="match status" value="1"/>
</dbReference>
<dbReference type="Pfam" id="PF11761">
    <property type="entry name" value="CbiG_mid"/>
    <property type="match status" value="1"/>
</dbReference>
<dbReference type="STRING" id="52694.ACWI_01720"/>
<dbReference type="SUPFAM" id="SSF159664">
    <property type="entry name" value="CobE/GbiG C-terminal domain-like"/>
    <property type="match status" value="1"/>
</dbReference>
<dbReference type="InterPro" id="IPR036518">
    <property type="entry name" value="CobE/GbiG_C_sf"/>
</dbReference>
<evidence type="ECO:0000313" key="5">
    <source>
        <dbReference type="Proteomes" id="UP000176244"/>
    </source>
</evidence>
<dbReference type="InterPro" id="IPR038029">
    <property type="entry name" value="GbiG_N_sf"/>
</dbReference>
<protein>
    <submittedName>
        <fullName evidence="4">Cobalamin biosynthesis protein CbiG</fullName>
    </submittedName>
</protein>
<proteinExistence type="predicted"/>
<dbReference type="GO" id="GO:0009236">
    <property type="term" value="P:cobalamin biosynthetic process"/>
    <property type="evidence" value="ECO:0007669"/>
    <property type="project" value="InterPro"/>
</dbReference>
<dbReference type="Pfam" id="PF01890">
    <property type="entry name" value="CbiG_C"/>
    <property type="match status" value="1"/>
</dbReference>
<comment type="caution">
    <text evidence="4">The sequence shown here is derived from an EMBL/GenBank/DDBJ whole genome shotgun (WGS) entry which is preliminary data.</text>
</comment>